<accession>D4X778</accession>
<dbReference type="Proteomes" id="UP000004510">
    <property type="component" value="Unassembled WGS sequence"/>
</dbReference>
<reference evidence="2" key="1">
    <citation type="submission" date="2010-03" db="EMBL/GenBank/DDBJ databases">
        <title>Complete sequence of Mobiluncus curtisii ATCC 43063.</title>
        <authorList>
            <person name="Muzny D."/>
            <person name="Qin X."/>
            <person name="Deng J."/>
            <person name="Jiang H."/>
            <person name="Liu Y."/>
            <person name="Qu J."/>
            <person name="Song X.-Z."/>
            <person name="Zhang L."/>
            <person name="Thornton R."/>
            <person name="Coyle M."/>
            <person name="Francisco L."/>
            <person name="Jackson L."/>
            <person name="Javaid M."/>
            <person name="Korchina V."/>
            <person name="Kovar C."/>
            <person name="Mata R."/>
            <person name="Mathew T."/>
            <person name="Ngo R."/>
            <person name="Nguyen L."/>
            <person name="Nguyen N."/>
            <person name="Okwuonu G."/>
            <person name="Ongeri F."/>
            <person name="Pham C."/>
            <person name="Simmons D."/>
            <person name="Wilczek-Boney K."/>
            <person name="Hale W."/>
            <person name="Jakkamsetti A."/>
            <person name="Pham P."/>
            <person name="Ruth R."/>
            <person name="San Lucas F."/>
            <person name="Warren J."/>
            <person name="Zhang J."/>
            <person name="Zhao Z."/>
            <person name="Zhou C."/>
            <person name="Zhu D."/>
            <person name="Lee S."/>
            <person name="Bess C."/>
            <person name="Blankenburg K."/>
            <person name="Forbes L."/>
            <person name="Fu Q."/>
            <person name="Gubbala S."/>
            <person name="Hirani K."/>
            <person name="Jayaseelan J.C."/>
            <person name="Lara F."/>
            <person name="Munidasa M."/>
            <person name="Palculict T."/>
            <person name="Patil S."/>
            <person name="Pu L.-L."/>
            <person name="Saada N."/>
            <person name="Tang L."/>
            <person name="Weissenberger G."/>
            <person name="Zhu Y."/>
            <person name="Hemphill L."/>
            <person name="Shang Y."/>
            <person name="Youmans B."/>
            <person name="Ayvaz T."/>
            <person name="Ross M."/>
            <person name="Santibanez J."/>
            <person name="Aqrawi P."/>
            <person name="Gross S."/>
            <person name="Joshi V."/>
            <person name="Fowler G."/>
            <person name="Nazareth L."/>
            <person name="Reid J."/>
            <person name="Worley K."/>
            <person name="Petrosino J."/>
            <person name="Highlander S."/>
            <person name="Gibbs R."/>
            <person name="Gibbs R."/>
        </authorList>
    </citation>
    <scope>NUCLEOTIDE SEQUENCE [LARGE SCALE GENOMIC DNA]</scope>
    <source>
        <strain evidence="2">ATCC 43553</strain>
    </source>
</reference>
<gene>
    <name evidence="1" type="ORF">HMPREF0004_1325</name>
</gene>
<proteinExistence type="predicted"/>
<name>D4X778_9BURK</name>
<comment type="caution">
    <text evidence="1">The sequence shown here is derived from an EMBL/GenBank/DDBJ whole genome shotgun (WGS) entry which is preliminary data.</text>
</comment>
<protein>
    <submittedName>
        <fullName evidence="1">Uncharacterized protein</fullName>
    </submittedName>
</protein>
<sequence length="43" mass="4788">MKLLQVGMSDFSARPQAPWFSRPSAEICPAWTHFGGLRGWLPG</sequence>
<dbReference type="AlphaFoldDB" id="D4X778"/>
<evidence type="ECO:0000313" key="2">
    <source>
        <dbReference type="Proteomes" id="UP000004510"/>
    </source>
</evidence>
<evidence type="ECO:0000313" key="1">
    <source>
        <dbReference type="EMBL" id="EFF77284.1"/>
    </source>
</evidence>
<organism evidence="1 2">
    <name type="scientific">Achromobacter piechaudii ATCC 43553</name>
    <dbReference type="NCBI Taxonomy" id="742159"/>
    <lineage>
        <taxon>Bacteria</taxon>
        <taxon>Pseudomonadati</taxon>
        <taxon>Pseudomonadota</taxon>
        <taxon>Betaproteobacteria</taxon>
        <taxon>Burkholderiales</taxon>
        <taxon>Alcaligenaceae</taxon>
        <taxon>Achromobacter</taxon>
    </lineage>
</organism>
<dbReference type="HOGENOM" id="CLU_3228134_0_0_4"/>
<dbReference type="EMBL" id="ADMS01000031">
    <property type="protein sequence ID" value="EFF77284.1"/>
    <property type="molecule type" value="Genomic_DNA"/>
</dbReference>